<accession>A0ABW8ERA3</accession>
<evidence type="ECO:0008006" key="4">
    <source>
        <dbReference type="Google" id="ProtNLM"/>
    </source>
</evidence>
<feature type="region of interest" description="Disordered" evidence="1">
    <location>
        <begin position="110"/>
        <end position="132"/>
    </location>
</feature>
<dbReference type="Proteomes" id="UP001617351">
    <property type="component" value="Unassembled WGS sequence"/>
</dbReference>
<sequence>MMATDHDVGGDAITAAIQRLLDGSTGASTTLQLAAEAGVKRWVLTHQHVDLKEEFVCRKSEANGVSPAFQHLHARAIDAEAAAQTLWEDNDRLRERVAVHAQVIHELRTELDRRTDNNPQRSPIRSVPTSIT</sequence>
<name>A0ABW8ERA3_STRT5</name>
<protein>
    <recommendedName>
        <fullName evidence="4">Transposase</fullName>
    </recommendedName>
</protein>
<proteinExistence type="predicted"/>
<evidence type="ECO:0000313" key="2">
    <source>
        <dbReference type="EMBL" id="MFJ2825794.1"/>
    </source>
</evidence>
<reference evidence="2 3" key="1">
    <citation type="submission" date="2024-10" db="EMBL/GenBank/DDBJ databases">
        <title>The Natural Products Discovery Center: Release of the First 8490 Sequenced Strains for Exploring Actinobacteria Biosynthetic Diversity.</title>
        <authorList>
            <person name="Kalkreuter E."/>
            <person name="Kautsar S.A."/>
            <person name="Yang D."/>
            <person name="Bader C.D."/>
            <person name="Teijaro C.N."/>
            <person name="Fluegel L."/>
            <person name="Davis C.M."/>
            <person name="Simpson J.R."/>
            <person name="Lauterbach L."/>
            <person name="Steele A.D."/>
            <person name="Gui C."/>
            <person name="Meng S."/>
            <person name="Li G."/>
            <person name="Viehrig K."/>
            <person name="Ye F."/>
            <person name="Su P."/>
            <person name="Kiefer A.F."/>
            <person name="Nichols A."/>
            <person name="Cepeda A.J."/>
            <person name="Yan W."/>
            <person name="Fan B."/>
            <person name="Jiang Y."/>
            <person name="Adhikari A."/>
            <person name="Zheng C.-J."/>
            <person name="Schuster L."/>
            <person name="Cowan T.M."/>
            <person name="Smanski M.J."/>
            <person name="Chevrette M.G."/>
            <person name="De Carvalho L.P.S."/>
            <person name="Shen B."/>
        </authorList>
    </citation>
    <scope>NUCLEOTIDE SEQUENCE [LARGE SCALE GENOMIC DNA]</scope>
    <source>
        <strain evidence="2 3">NPDC087220</strain>
    </source>
</reference>
<evidence type="ECO:0000256" key="1">
    <source>
        <dbReference type="SAM" id="MobiDB-lite"/>
    </source>
</evidence>
<dbReference type="EMBL" id="JBIUYY010000022">
    <property type="protein sequence ID" value="MFJ2825794.1"/>
    <property type="molecule type" value="Genomic_DNA"/>
</dbReference>
<dbReference type="RefSeq" id="WP_402387542.1">
    <property type="nucleotide sequence ID" value="NZ_JBIUYY010000022.1"/>
</dbReference>
<evidence type="ECO:0000313" key="3">
    <source>
        <dbReference type="Proteomes" id="UP001617351"/>
    </source>
</evidence>
<keyword evidence="3" id="KW-1185">Reference proteome</keyword>
<gene>
    <name evidence="2" type="ORF">ACIO7M_32465</name>
</gene>
<feature type="compositionally biased region" description="Polar residues" evidence="1">
    <location>
        <begin position="117"/>
        <end position="132"/>
    </location>
</feature>
<comment type="caution">
    <text evidence="2">The sequence shown here is derived from an EMBL/GenBank/DDBJ whole genome shotgun (WGS) entry which is preliminary data.</text>
</comment>
<organism evidence="2 3">
    <name type="scientific">Streptomyces toxytricini</name>
    <name type="common">Actinomyces toxytricini</name>
    <dbReference type="NCBI Taxonomy" id="67369"/>
    <lineage>
        <taxon>Bacteria</taxon>
        <taxon>Bacillati</taxon>
        <taxon>Actinomycetota</taxon>
        <taxon>Actinomycetes</taxon>
        <taxon>Kitasatosporales</taxon>
        <taxon>Streptomycetaceae</taxon>
        <taxon>Streptomyces</taxon>
    </lineage>
</organism>